<dbReference type="Proteomes" id="UP001487740">
    <property type="component" value="Unassembled WGS sequence"/>
</dbReference>
<accession>A0AAW0TY13</accession>
<protein>
    <submittedName>
        <fullName evidence="1">Uncharacterized protein</fullName>
    </submittedName>
</protein>
<evidence type="ECO:0000313" key="2">
    <source>
        <dbReference type="Proteomes" id="UP001487740"/>
    </source>
</evidence>
<organism evidence="1 2">
    <name type="scientific">Scylla paramamosain</name>
    <name type="common">Mud crab</name>
    <dbReference type="NCBI Taxonomy" id="85552"/>
    <lineage>
        <taxon>Eukaryota</taxon>
        <taxon>Metazoa</taxon>
        <taxon>Ecdysozoa</taxon>
        <taxon>Arthropoda</taxon>
        <taxon>Crustacea</taxon>
        <taxon>Multicrustacea</taxon>
        <taxon>Malacostraca</taxon>
        <taxon>Eumalacostraca</taxon>
        <taxon>Eucarida</taxon>
        <taxon>Decapoda</taxon>
        <taxon>Pleocyemata</taxon>
        <taxon>Brachyura</taxon>
        <taxon>Eubrachyura</taxon>
        <taxon>Portunoidea</taxon>
        <taxon>Portunidae</taxon>
        <taxon>Portuninae</taxon>
        <taxon>Scylla</taxon>
    </lineage>
</organism>
<dbReference type="EMBL" id="JARAKH010000022">
    <property type="protein sequence ID" value="KAK8392668.1"/>
    <property type="molecule type" value="Genomic_DNA"/>
</dbReference>
<comment type="caution">
    <text evidence="1">The sequence shown here is derived from an EMBL/GenBank/DDBJ whole genome shotgun (WGS) entry which is preliminary data.</text>
</comment>
<proteinExistence type="predicted"/>
<reference evidence="1 2" key="1">
    <citation type="submission" date="2023-03" db="EMBL/GenBank/DDBJ databases">
        <title>High-quality genome of Scylla paramamosain provides insights in environmental adaptation.</title>
        <authorList>
            <person name="Zhang L."/>
        </authorList>
    </citation>
    <scope>NUCLEOTIDE SEQUENCE [LARGE SCALE GENOMIC DNA]</scope>
    <source>
        <strain evidence="1">LZ_2023a</strain>
        <tissue evidence="1">Muscle</tissue>
    </source>
</reference>
<gene>
    <name evidence="1" type="ORF">O3P69_014836</name>
</gene>
<keyword evidence="2" id="KW-1185">Reference proteome</keyword>
<dbReference type="AlphaFoldDB" id="A0AAW0TY13"/>
<sequence>MRMFAAGHGRRWTERAPAVLQKVTMRLPDRPNLGAARVSCAGCLGGRVWAWAAWIFTTSLQHRPGSSLPAWAAWIFTTSLQHRPGSSLPSLSAVPFSRAWRAATEQQ</sequence>
<evidence type="ECO:0000313" key="1">
    <source>
        <dbReference type="EMBL" id="KAK8392668.1"/>
    </source>
</evidence>
<name>A0AAW0TY13_SCYPA</name>